<evidence type="ECO:0000256" key="14">
    <source>
        <dbReference type="SAM" id="Phobius"/>
    </source>
</evidence>
<keyword evidence="8 12" id="KW-0630">Potassium</keyword>
<evidence type="ECO:0000313" key="15">
    <source>
        <dbReference type="EMBL" id="GGW83635.1"/>
    </source>
</evidence>
<dbReference type="Proteomes" id="UP000608345">
    <property type="component" value="Unassembled WGS sequence"/>
</dbReference>
<dbReference type="RefSeq" id="WP_189384557.1">
    <property type="nucleotide sequence ID" value="NZ_BAABFY010000054.1"/>
</dbReference>
<dbReference type="PANTHER" id="PTHR32024">
    <property type="entry name" value="TRK SYSTEM POTASSIUM UPTAKE PROTEIN TRKG-RELATED"/>
    <property type="match status" value="1"/>
</dbReference>
<feature type="binding site" evidence="13">
    <location>
        <position position="323"/>
    </location>
    <ligand>
        <name>K(+)</name>
        <dbReference type="ChEBI" id="CHEBI:29103"/>
    </ligand>
</feature>
<proteinExistence type="inferred from homology"/>
<keyword evidence="3 12" id="KW-0813">Transport</keyword>
<name>A0A918JKU1_9BURK</name>
<evidence type="ECO:0000256" key="12">
    <source>
        <dbReference type="PIRNR" id="PIRNR006247"/>
    </source>
</evidence>
<feature type="transmembrane region" description="Helical" evidence="14">
    <location>
        <begin position="459"/>
        <end position="482"/>
    </location>
</feature>
<evidence type="ECO:0000256" key="8">
    <source>
        <dbReference type="ARBA" id="ARBA00022958"/>
    </source>
</evidence>
<keyword evidence="13" id="KW-0479">Metal-binding</keyword>
<keyword evidence="10 12" id="KW-0406">Ion transport</keyword>
<accession>A0A918JKU1</accession>
<feature type="binding site" evidence="13">
    <location>
        <position position="224"/>
    </location>
    <ligand>
        <name>K(+)</name>
        <dbReference type="ChEBI" id="CHEBI:29103"/>
    </ligand>
</feature>
<sequence>MRSILNVLHALGLTMVVFSLTLLFPYFFSRLFEDGADQSFLTSFMLASGSGLLLWLLTYPFRRELRPRDGLLLVFLVWTVFPLLAALPLMLEASHVGVKLSFTHAYYEAMSGLTTTGASVLPDVAKLPESLNLWRHTLVWFGGMGILVLAVAILPMLGVGGHQVMRGEIPGPMKEEKLTPRIAGTAKVLYAIYFSASVLCLIAYRLVGLGWFDAWCHTASTMGLGGFSTYSGGFMDINSPAAEMVAMVFMLFAGINFATHFKVIRNRDLSIYRFCPETIPFLRLVLASGVLISLYLFFSNEYSNLLEAFRFGMFNTISVATTTGFANVDYLQWPMFLPILMLFLGACATSSGSTGGGIKMIRLILVIKQIRTEIRHILHPHAVFPVRLGARIIDQGVIMSIMVFMLVYALTLMALSAVMLLSGAEPTTAFSAVFASLNNIGPGLGGVGPMGNYSVLSDFQIWLCTLAMLIGRLELFTVLVIFTPGFWRR</sequence>
<evidence type="ECO:0000256" key="6">
    <source>
        <dbReference type="ARBA" id="ARBA00022538"/>
    </source>
</evidence>
<evidence type="ECO:0000256" key="11">
    <source>
        <dbReference type="ARBA" id="ARBA00023136"/>
    </source>
</evidence>
<comment type="caution">
    <text evidence="15">The sequence shown here is derived from an EMBL/GenBank/DDBJ whole genome shotgun (WGS) entry which is preliminary data.</text>
</comment>
<dbReference type="InterPro" id="IPR003445">
    <property type="entry name" value="Cat_transpt"/>
</dbReference>
<dbReference type="PANTHER" id="PTHR32024:SF2">
    <property type="entry name" value="TRK SYSTEM POTASSIUM UPTAKE PROTEIN TRKG-RELATED"/>
    <property type="match status" value="1"/>
</dbReference>
<feature type="transmembrane region" description="Helical" evidence="14">
    <location>
        <begin position="241"/>
        <end position="259"/>
    </location>
</feature>
<dbReference type="GO" id="GO:0015379">
    <property type="term" value="F:potassium:chloride symporter activity"/>
    <property type="evidence" value="ECO:0007669"/>
    <property type="project" value="InterPro"/>
</dbReference>
<keyword evidence="5 12" id="KW-0997">Cell inner membrane</keyword>
<dbReference type="GO" id="GO:0046872">
    <property type="term" value="F:metal ion binding"/>
    <property type="evidence" value="ECO:0007669"/>
    <property type="project" value="UniProtKB-KW"/>
</dbReference>
<feature type="binding site" evidence="13">
    <location>
        <position position="115"/>
    </location>
    <ligand>
        <name>K(+)</name>
        <dbReference type="ChEBI" id="CHEBI:29103"/>
    </ligand>
</feature>
<comment type="subcellular location">
    <subcellularLocation>
        <location evidence="1 12">Cell inner membrane</location>
        <topology evidence="1 12">Multi-pass membrane protein</topology>
    </subcellularLocation>
</comment>
<keyword evidence="6 12" id="KW-0633">Potassium transport</keyword>
<keyword evidence="16" id="KW-1185">Reference proteome</keyword>
<feature type="transmembrane region" description="Helical" evidence="14">
    <location>
        <begin position="335"/>
        <end position="358"/>
    </location>
</feature>
<feature type="transmembrane region" description="Helical" evidence="14">
    <location>
        <begin position="280"/>
        <end position="298"/>
    </location>
</feature>
<feature type="transmembrane region" description="Helical" evidence="14">
    <location>
        <begin position="397"/>
        <end position="421"/>
    </location>
</feature>
<dbReference type="InterPro" id="IPR004772">
    <property type="entry name" value="TrkH"/>
</dbReference>
<dbReference type="Pfam" id="PF02386">
    <property type="entry name" value="TrkH"/>
    <property type="match status" value="1"/>
</dbReference>
<reference evidence="15" key="2">
    <citation type="submission" date="2020-09" db="EMBL/GenBank/DDBJ databases">
        <authorList>
            <person name="Sun Q."/>
            <person name="Kim S."/>
        </authorList>
    </citation>
    <scope>NUCLEOTIDE SEQUENCE</scope>
    <source>
        <strain evidence="15">KCTC 23732</strain>
    </source>
</reference>
<reference evidence="15" key="1">
    <citation type="journal article" date="2014" name="Int. J. Syst. Evol. Microbiol.">
        <title>Complete genome sequence of Corynebacterium casei LMG S-19264T (=DSM 44701T), isolated from a smear-ripened cheese.</title>
        <authorList>
            <consortium name="US DOE Joint Genome Institute (JGI-PGF)"/>
            <person name="Walter F."/>
            <person name="Albersmeier A."/>
            <person name="Kalinowski J."/>
            <person name="Ruckert C."/>
        </authorList>
    </citation>
    <scope>NUCLEOTIDE SEQUENCE</scope>
    <source>
        <strain evidence="15">KCTC 23732</strain>
    </source>
</reference>
<dbReference type="GO" id="GO:0005886">
    <property type="term" value="C:plasma membrane"/>
    <property type="evidence" value="ECO:0007669"/>
    <property type="project" value="UniProtKB-SubCell"/>
</dbReference>
<keyword evidence="4 12" id="KW-1003">Cell membrane</keyword>
<dbReference type="AlphaFoldDB" id="A0A918JKU1"/>
<feature type="transmembrane region" description="Helical" evidence="14">
    <location>
        <begin position="71"/>
        <end position="91"/>
    </location>
</feature>
<feature type="binding site" evidence="13">
    <location>
        <position position="225"/>
    </location>
    <ligand>
        <name>K(+)</name>
        <dbReference type="ChEBI" id="CHEBI:29103"/>
    </ligand>
</feature>
<evidence type="ECO:0000256" key="2">
    <source>
        <dbReference type="ARBA" id="ARBA00009137"/>
    </source>
</evidence>
<protein>
    <recommendedName>
        <fullName evidence="12">Trk system potassium uptake protein</fullName>
    </recommendedName>
</protein>
<evidence type="ECO:0000313" key="16">
    <source>
        <dbReference type="Proteomes" id="UP000608345"/>
    </source>
</evidence>
<evidence type="ECO:0000256" key="13">
    <source>
        <dbReference type="PIRSR" id="PIRSR006247-1"/>
    </source>
</evidence>
<evidence type="ECO:0000256" key="9">
    <source>
        <dbReference type="ARBA" id="ARBA00022989"/>
    </source>
</evidence>
<feature type="transmembrane region" description="Helical" evidence="14">
    <location>
        <begin position="40"/>
        <end position="59"/>
    </location>
</feature>
<evidence type="ECO:0000256" key="3">
    <source>
        <dbReference type="ARBA" id="ARBA00022448"/>
    </source>
</evidence>
<keyword evidence="9 14" id="KW-1133">Transmembrane helix</keyword>
<comment type="function">
    <text evidence="12">Low-affinity potassium transport system. Interacts with Trk system potassium uptake protein TrkA.</text>
</comment>
<evidence type="ECO:0000256" key="1">
    <source>
        <dbReference type="ARBA" id="ARBA00004429"/>
    </source>
</evidence>
<feature type="binding site" evidence="13">
    <location>
        <position position="116"/>
    </location>
    <ligand>
        <name>K(+)</name>
        <dbReference type="ChEBI" id="CHEBI:29103"/>
    </ligand>
</feature>
<keyword evidence="11 12" id="KW-0472">Membrane</keyword>
<dbReference type="PIRSF" id="PIRSF006247">
    <property type="entry name" value="TrkH"/>
    <property type="match status" value="1"/>
</dbReference>
<feature type="transmembrane region" description="Helical" evidence="14">
    <location>
        <begin position="182"/>
        <end position="204"/>
    </location>
</feature>
<feature type="binding site" evidence="13">
    <location>
        <position position="439"/>
    </location>
    <ligand>
        <name>K(+)</name>
        <dbReference type="ChEBI" id="CHEBI:29103"/>
    </ligand>
</feature>
<feature type="transmembrane region" description="Helical" evidence="14">
    <location>
        <begin position="138"/>
        <end position="161"/>
    </location>
</feature>
<evidence type="ECO:0000256" key="4">
    <source>
        <dbReference type="ARBA" id="ARBA00022475"/>
    </source>
</evidence>
<feature type="binding site" evidence="13">
    <location>
        <position position="322"/>
    </location>
    <ligand>
        <name>K(+)</name>
        <dbReference type="ChEBI" id="CHEBI:29103"/>
    </ligand>
</feature>
<evidence type="ECO:0000256" key="5">
    <source>
        <dbReference type="ARBA" id="ARBA00022519"/>
    </source>
</evidence>
<evidence type="ECO:0000256" key="10">
    <source>
        <dbReference type="ARBA" id="ARBA00023065"/>
    </source>
</evidence>
<organism evidence="15 16">
    <name type="scientific">Advenella faeciporci</name>
    <dbReference type="NCBI Taxonomy" id="797535"/>
    <lineage>
        <taxon>Bacteria</taxon>
        <taxon>Pseudomonadati</taxon>
        <taxon>Pseudomonadota</taxon>
        <taxon>Betaproteobacteria</taxon>
        <taxon>Burkholderiales</taxon>
        <taxon>Alcaligenaceae</taxon>
    </lineage>
</organism>
<comment type="similarity">
    <text evidence="2 12">Belongs to the TrkH potassium transport family.</text>
</comment>
<evidence type="ECO:0000256" key="7">
    <source>
        <dbReference type="ARBA" id="ARBA00022692"/>
    </source>
</evidence>
<gene>
    <name evidence="15" type="primary">trkH</name>
    <name evidence="15" type="ORF">GCM10011450_12150</name>
</gene>
<feature type="transmembrane region" description="Helical" evidence="14">
    <location>
        <begin position="7"/>
        <end position="28"/>
    </location>
</feature>
<dbReference type="EMBL" id="BMYS01000006">
    <property type="protein sequence ID" value="GGW83635.1"/>
    <property type="molecule type" value="Genomic_DNA"/>
</dbReference>
<keyword evidence="7 14" id="KW-0812">Transmembrane</keyword>